<reference evidence="2" key="1">
    <citation type="submission" date="2021-01" db="EMBL/GenBank/DDBJ databases">
        <authorList>
            <person name="Corre E."/>
            <person name="Pelletier E."/>
            <person name="Niang G."/>
            <person name="Scheremetjew M."/>
            <person name="Finn R."/>
            <person name="Kale V."/>
            <person name="Holt S."/>
            <person name="Cochrane G."/>
            <person name="Meng A."/>
            <person name="Brown T."/>
            <person name="Cohen L."/>
        </authorList>
    </citation>
    <scope>NUCLEOTIDE SEQUENCE</scope>
    <source>
        <strain evidence="2">CCMP281</strain>
    </source>
</reference>
<organism evidence="2">
    <name type="scientific">Haptolina ericina</name>
    <dbReference type="NCBI Taxonomy" id="156174"/>
    <lineage>
        <taxon>Eukaryota</taxon>
        <taxon>Haptista</taxon>
        <taxon>Haptophyta</taxon>
        <taxon>Prymnesiophyceae</taxon>
        <taxon>Prymnesiales</taxon>
        <taxon>Prymnesiaceae</taxon>
        <taxon>Haptolina</taxon>
    </lineage>
</organism>
<dbReference type="InterPro" id="IPR050754">
    <property type="entry name" value="FKBP4/5/8-like"/>
</dbReference>
<sequence length="514" mass="55919">MLSLSFEGGFVAHQPMSSVRFPEASEVEQAAEDAAYREAVGPTLPSLPTVEALEADPEAKYVYIAATKEAGNALFKQGKFAWAIRTYCDGVDAFVNRCYPSRERMLWDYAARVPCAQCYSNAALCALKSGDCGHAASLCERAMACRPEDGDLVKVLLRHGQALLGIGRAEEAKELLYTAAEKEPNNRPVREELAKARKAAAAAAKEADKRLFQSVNLNKSGLTSRRELQKEQMEEALGKGFELLYDGKDAEALALFTPMLSGRSDGAHKRPQLLQLSYGAGLAHYHTNNLEQAISELQRFLQLRDELLAEVEDFTPPLAGVPLARFYLSHALFNSQRLPEAKVQLDLYLDHVAADGPQRVLNMPDGWGGKKITPAERAASRFRSRASSNEAQADAHTMLALLAERETGSEAALPHLLKCAELAGPERQQAEAHDNLARVYKTLGRDEDATVQRALAEQALEKHKAKEEEAARKKKEEAEPPEAPPPEVLAGEADAGGEAGSEGAAAEEESGKSE</sequence>
<protein>
    <submittedName>
        <fullName evidence="2">Uncharacterized protein</fullName>
    </submittedName>
</protein>
<feature type="compositionally biased region" description="Basic and acidic residues" evidence="1">
    <location>
        <begin position="459"/>
        <end position="478"/>
    </location>
</feature>
<name>A0A7S3F7E9_9EUKA</name>
<dbReference type="PANTHER" id="PTHR46512">
    <property type="entry name" value="PEPTIDYLPROLYL ISOMERASE"/>
    <property type="match status" value="1"/>
</dbReference>
<dbReference type="AlphaFoldDB" id="A0A7S3F7E9"/>
<dbReference type="EMBL" id="HBHX01052022">
    <property type="protein sequence ID" value="CAE0131535.1"/>
    <property type="molecule type" value="Transcribed_RNA"/>
</dbReference>
<gene>
    <name evidence="2" type="ORF">HERI1096_LOCUS28736</name>
</gene>
<evidence type="ECO:0000256" key="1">
    <source>
        <dbReference type="SAM" id="MobiDB-lite"/>
    </source>
</evidence>
<accession>A0A7S3F7E9</accession>
<dbReference type="SUPFAM" id="SSF48452">
    <property type="entry name" value="TPR-like"/>
    <property type="match status" value="2"/>
</dbReference>
<evidence type="ECO:0000313" key="2">
    <source>
        <dbReference type="EMBL" id="CAE0131535.1"/>
    </source>
</evidence>
<feature type="region of interest" description="Disordered" evidence="1">
    <location>
        <begin position="459"/>
        <end position="514"/>
    </location>
</feature>
<dbReference type="InterPro" id="IPR011990">
    <property type="entry name" value="TPR-like_helical_dom_sf"/>
</dbReference>
<dbReference type="SMART" id="SM00028">
    <property type="entry name" value="TPR"/>
    <property type="match status" value="4"/>
</dbReference>
<dbReference type="Gene3D" id="1.25.40.10">
    <property type="entry name" value="Tetratricopeptide repeat domain"/>
    <property type="match status" value="2"/>
</dbReference>
<dbReference type="InterPro" id="IPR019734">
    <property type="entry name" value="TPR_rpt"/>
</dbReference>
<proteinExistence type="predicted"/>